<feature type="compositionally biased region" description="Polar residues" evidence="1">
    <location>
        <begin position="677"/>
        <end position="690"/>
    </location>
</feature>
<gene>
    <name evidence="3" type="primary">Efcab5</name>
</gene>
<feature type="compositionally biased region" description="Polar residues" evidence="1">
    <location>
        <begin position="621"/>
        <end position="649"/>
    </location>
</feature>
<dbReference type="GeneTree" id="ENSGT00940000154049"/>
<dbReference type="GeneID" id="363653"/>
<feature type="region of interest" description="Disordered" evidence="1">
    <location>
        <begin position="543"/>
        <end position="877"/>
    </location>
</feature>
<dbReference type="PANTHER" id="PTHR46788:SF1">
    <property type="entry name" value="EF-HAND CALCIUM-BINDING DOMAIN-CONTAINING PROTEIN 5"/>
    <property type="match status" value="1"/>
</dbReference>
<feature type="compositionally biased region" description="Acidic residues" evidence="1">
    <location>
        <begin position="101"/>
        <end position="110"/>
    </location>
</feature>
<dbReference type="Gene3D" id="3.30.450.40">
    <property type="match status" value="1"/>
</dbReference>
<feature type="region of interest" description="Disordered" evidence="1">
    <location>
        <begin position="1"/>
        <end position="137"/>
    </location>
</feature>
<feature type="compositionally biased region" description="Basic and acidic residues" evidence="1">
    <location>
        <begin position="776"/>
        <end position="789"/>
    </location>
</feature>
<feature type="compositionally biased region" description="Polar residues" evidence="1">
    <location>
        <begin position="1"/>
        <end position="16"/>
    </location>
</feature>
<dbReference type="PROSITE" id="PS50222">
    <property type="entry name" value="EF_HAND_2"/>
    <property type="match status" value="1"/>
</dbReference>
<feature type="compositionally biased region" description="Basic and acidic residues" evidence="1">
    <location>
        <begin position="824"/>
        <end position="877"/>
    </location>
</feature>
<reference evidence="3" key="1">
    <citation type="submission" date="2024-01" db="EMBL/GenBank/DDBJ databases">
        <title>GRCr8: a new rat reference genome assembly contstructed from accurate long reads and long range scaffolding.</title>
        <authorList>
            <person name="Doris P.A."/>
            <person name="Kalbfleisch T."/>
            <person name="Li K."/>
            <person name="Howe K."/>
            <person name="Wood J."/>
        </authorList>
    </citation>
    <scope>NUCLEOTIDE SEQUENCE [LARGE SCALE GENOMIC DNA]</scope>
    <source>
        <strain evidence="3">Brown Norway</strain>
    </source>
</reference>
<feature type="compositionally biased region" description="Polar residues" evidence="1">
    <location>
        <begin position="549"/>
        <end position="561"/>
    </location>
</feature>
<dbReference type="PROSITE" id="PS00018">
    <property type="entry name" value="EF_HAND_1"/>
    <property type="match status" value="1"/>
</dbReference>
<dbReference type="Ensembl" id="ENSRNOT00000149687.1">
    <property type="protein sequence ID" value="ENSRNOP00000110200.1"/>
    <property type="gene ID" value="ENSRNOG00000022536.9"/>
</dbReference>
<dbReference type="Proteomes" id="UP000002494">
    <property type="component" value="Chromosome 10"/>
</dbReference>
<evidence type="ECO:0000256" key="1">
    <source>
        <dbReference type="SAM" id="MobiDB-lite"/>
    </source>
</evidence>
<feature type="compositionally biased region" description="Polar residues" evidence="1">
    <location>
        <begin position="113"/>
        <end position="128"/>
    </location>
</feature>
<feature type="domain" description="EF-hand" evidence="2">
    <location>
        <begin position="997"/>
        <end position="1032"/>
    </location>
</feature>
<protein>
    <submittedName>
        <fullName evidence="3">EF-hand calcium binding domain 5</fullName>
    </submittedName>
</protein>
<accession>A0ABK0M1Z0</accession>
<dbReference type="RefSeq" id="NP_001404613.1">
    <property type="nucleotide sequence ID" value="NM_001417684.1"/>
</dbReference>
<sequence>MSASTSQIQVNQSKPAQDNGKKDKEQQQDSSKDKKEEKDERDSKNKKDLKDKKEEKDEKDKKEEDKKEDKKDKKEEDKKEDKKENKKKDKKEEEDRKEEGDEKEEEDDEKETSTNPSRASDTSDQGTENAKAEEKLQAGPIKDSLAVSKNVVLKKPVKVILGIDESDLKSKGQLPWKKNLNLKIEKRAQAMHQKVLENENLKKEQEKVTKKLPRDELAKEWFNTESMTLNTRAYLLDKLLPTLIPGVEQMLMQVEKKKLLSQADIPSKFDPINYLGEYLMRHNTHYIKDPGMSGYQRVMKEVTEELKIHVPDTINNRISKMKERVKQKREQREYISTVKVKVATMRKQALEEQFNEWILNPKGMIPIVVIQNVLYDFFQKPELHLESRCKDLIIMKSVEPGLTQHQFVQYISSYIMDLKSEVFEEFLKHLCHCAEEFREIITTDMRRQMFAELFLYCDSGKVMALDRQRTLALLEAFFDKTSSTTRSLLRNPRQWPFVEFEEIELTEFWGDMDIKKHIYENFDELLLKMNMLAAEKLSGKLTEDKDKNLSQPQEEISTDQELSPELATEPGTATQETAKQKTHRASLKEQGQGIGLRKPSTSRQRLSRGSVAEQGSRRGSVVNQTQQRGSVAQQGSRRSSGVNQTQQRGSVAEQGSRRSSGVNETQQRETVAEQGSRRISTAEQEPQTEQDPNRDSVPEQEPPRGSVTEEGSQRGSISEPGQRRKSFVGDSSTSLEAESRRGSVIDQGQRRASGGQRKGSGGRKMSVSENGPYQESIKEEPLGESEHGPQIDTIQEQDADSAPQLEEGGTLEESKTLESNIVKSQEKKPSLLTHEKQVPMDSEQQREEVPTSSKKERPPGTSKKDSQKDKACEPKPQHIEGKKWLGEFLMSDWKMKYIKSEDEEQAKLICDDSRFTDLHATIRSFQTYKGIKGRSAFDGVSLDLLQFVQLLETFVGEDTSLSVSQSLVSFFQKNFSETKQEKIKALEQARRNSFQVRRKILLEALFEKWDNDGSGFLDLNEIDDLLYTYKEGMERESMKKAKLHINFPKPSPGHEVKLSSKQFQRYIELVVSELRGNEDQVLENVVEFLMSSLERTHTEGLRNCARRKWLHQIQHAAETSGVSLEPVYTETFRALTQDAEAHGNKKISAHISLLEENVLLPERGHVLLRNVACTLDDAPFVLNKVLYRDMKGISFTVVDEGKPIHVPQVQHHGNIFFWNSTRSKNEQNGSFLALPLQDAYMRIFGVLAVDTLRDPREINIFLPHEIRFYQGVANAFSAAYHYVHSREHILHTVLTGIRWLFGITAGITTITMCFTEPSSEQEDYVLRNMMLTDHLGVAEIHADPPTISRRACIFRDFLFKCTDTSEVILASSGGETHIAIPLRQISGEAIGVLDVNIGRSRMLVYQEYKDLQKMMKMIQNVSYEILGEVSGEIEKQMVLEMEVAGEVKRAAILFFRTMLQDLRGCLRLLDSMEFVSLLLYEHKHSVDFLQEDLSPQEVEANVTLIHDILKGVILFSQQDKDPFRDLEEWERWKFHINKYLVEEICALDPTASNVEINVELITRYIQDHSRTQVWKFKNIVIELLYHWISICLTLIELNTQQDSFIVPPLPKKSTTTIYAMSSERSFREKL</sequence>
<evidence type="ECO:0000259" key="2">
    <source>
        <dbReference type="PROSITE" id="PS50222"/>
    </source>
</evidence>
<dbReference type="PANTHER" id="PTHR46788">
    <property type="entry name" value="EF-HAND CALCIUM-BINDING DOMAIN-CONTAINING PROTEIN 5"/>
    <property type="match status" value="1"/>
</dbReference>
<feature type="compositionally biased region" description="Basic and acidic residues" evidence="1">
    <location>
        <begin position="19"/>
        <end position="100"/>
    </location>
</feature>
<keyword evidence="4" id="KW-1185">Reference proteome</keyword>
<dbReference type="InterPro" id="IPR018247">
    <property type="entry name" value="EF_Hand_1_Ca_BS"/>
</dbReference>
<evidence type="ECO:0000313" key="4">
    <source>
        <dbReference type="Proteomes" id="UP000002494"/>
    </source>
</evidence>
<organism evidence="3 4">
    <name type="scientific">Rattus norvegicus</name>
    <name type="common">Rat</name>
    <dbReference type="NCBI Taxonomy" id="10116"/>
    <lineage>
        <taxon>Eukaryota</taxon>
        <taxon>Metazoa</taxon>
        <taxon>Chordata</taxon>
        <taxon>Craniata</taxon>
        <taxon>Vertebrata</taxon>
        <taxon>Euteleostomi</taxon>
        <taxon>Mammalia</taxon>
        <taxon>Eutheria</taxon>
        <taxon>Euarchontoglires</taxon>
        <taxon>Glires</taxon>
        <taxon>Rodentia</taxon>
        <taxon>Myomorpha</taxon>
        <taxon>Muroidea</taxon>
        <taxon>Muridae</taxon>
        <taxon>Murinae</taxon>
        <taxon>Rattus</taxon>
    </lineage>
</organism>
<evidence type="ECO:0000313" key="3">
    <source>
        <dbReference type="Ensembl" id="ENSRNOP00000110200.1"/>
    </source>
</evidence>
<dbReference type="InterPro" id="IPR029016">
    <property type="entry name" value="GAF-like_dom_sf"/>
</dbReference>
<dbReference type="CDD" id="cd22968">
    <property type="entry name" value="DD_EFCAB5"/>
    <property type="match status" value="1"/>
</dbReference>
<proteinExistence type="predicted"/>
<dbReference type="RGD" id="1309650">
    <property type="gene designation" value="Efcab5"/>
</dbReference>
<reference evidence="3" key="2">
    <citation type="submission" date="2025-08" db="UniProtKB">
        <authorList>
            <consortium name="Ensembl"/>
        </authorList>
    </citation>
    <scope>IDENTIFICATION</scope>
    <source>
        <strain evidence="3">Brown Norway</strain>
    </source>
</reference>
<dbReference type="InterPro" id="IPR002048">
    <property type="entry name" value="EF_hand_dom"/>
</dbReference>
<name>A0ABK0M1Z0_RAT</name>
<reference evidence="3" key="3">
    <citation type="submission" date="2025-09" db="UniProtKB">
        <authorList>
            <consortium name="Ensembl"/>
        </authorList>
    </citation>
    <scope>IDENTIFICATION</scope>
    <source>
        <strain evidence="3">Brown Norway</strain>
    </source>
</reference>
<dbReference type="SUPFAM" id="SSF55781">
    <property type="entry name" value="GAF domain-like"/>
    <property type="match status" value="1"/>
</dbReference>